<evidence type="ECO:0000256" key="1">
    <source>
        <dbReference type="SAM" id="MobiDB-lite"/>
    </source>
</evidence>
<reference evidence="3" key="1">
    <citation type="journal article" date="2020" name="Stud. Mycol.">
        <title>101 Dothideomycetes genomes: a test case for predicting lifestyles and emergence of pathogens.</title>
        <authorList>
            <person name="Haridas S."/>
            <person name="Albert R."/>
            <person name="Binder M."/>
            <person name="Bloem J."/>
            <person name="Labutti K."/>
            <person name="Salamov A."/>
            <person name="Andreopoulos B."/>
            <person name="Baker S."/>
            <person name="Barry K."/>
            <person name="Bills G."/>
            <person name="Bluhm B."/>
            <person name="Cannon C."/>
            <person name="Castanera R."/>
            <person name="Culley D."/>
            <person name="Daum C."/>
            <person name="Ezra D."/>
            <person name="Gonzalez J."/>
            <person name="Henrissat B."/>
            <person name="Kuo A."/>
            <person name="Liang C."/>
            <person name="Lipzen A."/>
            <person name="Lutzoni F."/>
            <person name="Magnuson J."/>
            <person name="Mondo S."/>
            <person name="Nolan M."/>
            <person name="Ohm R."/>
            <person name="Pangilinan J."/>
            <person name="Park H.-J."/>
            <person name="Ramirez L."/>
            <person name="Alfaro M."/>
            <person name="Sun H."/>
            <person name="Tritt A."/>
            <person name="Yoshinaga Y."/>
            <person name="Zwiers L.-H."/>
            <person name="Turgeon B."/>
            <person name="Goodwin S."/>
            <person name="Spatafora J."/>
            <person name="Crous P."/>
            <person name="Grigoriev I."/>
        </authorList>
    </citation>
    <scope>NUCLEOTIDE SEQUENCE</scope>
    <source>
        <strain evidence="3">CBS 269.34</strain>
    </source>
</reference>
<dbReference type="EMBL" id="MU004182">
    <property type="protein sequence ID" value="KAF2500943.1"/>
    <property type="molecule type" value="Genomic_DNA"/>
</dbReference>
<accession>A0A6A6RB16</accession>
<evidence type="ECO:0000313" key="3">
    <source>
        <dbReference type="EMBL" id="KAF2500943.1"/>
    </source>
</evidence>
<feature type="compositionally biased region" description="Basic and acidic residues" evidence="1">
    <location>
        <begin position="347"/>
        <end position="361"/>
    </location>
</feature>
<feature type="domain" description="Heterokaryon incompatibility" evidence="2">
    <location>
        <begin position="98"/>
        <end position="203"/>
    </location>
</feature>
<gene>
    <name evidence="3" type="ORF">BU16DRAFT_598698</name>
</gene>
<keyword evidence="4" id="KW-1185">Reference proteome</keyword>
<sequence length="381" mass="44032">YLQYCSVSTIPSYYDTDLRFKDGHDQFGFGRTPPQNSSANSTFQLASKWLHECLEKHDICSQSNGGVNPRPARLIDIGTDSDNQNIRVCDVHTLIPPYFTLSYCWGGKEFLKSDSKTLNRWKENIPWELVPKTFQDAVIITRRLGYRYLWIDSLCILQDSNDDWQIESSKMASIYEHGVLNIFAALAPNADYGCFHDHRAEVQEEPPLPLYQRGWAFQERYLSPRALYYRHFEVYWRCRVATHCECGSFSAGIDEEQHDKFRFLRLETDEIPHPEDTSADTGWANVIRLPFGPWEKVVQAYSRCQLSYISDKLPAVSGLAKRFRQQEFGAYFAGIWESQLPRGLLWHGDDQPNKRRPDLARGSDSYRAPSWSWASVNGAVD</sequence>
<dbReference type="InterPro" id="IPR010730">
    <property type="entry name" value="HET"/>
</dbReference>
<dbReference type="OrthoDB" id="5362512at2759"/>
<proteinExistence type="predicted"/>
<name>A0A6A6RB16_9PEZI</name>
<dbReference type="AlphaFoldDB" id="A0A6A6RB16"/>
<evidence type="ECO:0000313" key="4">
    <source>
        <dbReference type="Proteomes" id="UP000799750"/>
    </source>
</evidence>
<protein>
    <submittedName>
        <fullName evidence="3">HET-domain-containing protein</fullName>
    </submittedName>
</protein>
<organism evidence="3 4">
    <name type="scientific">Lophium mytilinum</name>
    <dbReference type="NCBI Taxonomy" id="390894"/>
    <lineage>
        <taxon>Eukaryota</taxon>
        <taxon>Fungi</taxon>
        <taxon>Dikarya</taxon>
        <taxon>Ascomycota</taxon>
        <taxon>Pezizomycotina</taxon>
        <taxon>Dothideomycetes</taxon>
        <taxon>Pleosporomycetidae</taxon>
        <taxon>Mytilinidiales</taxon>
        <taxon>Mytilinidiaceae</taxon>
        <taxon>Lophium</taxon>
    </lineage>
</organism>
<dbReference type="Pfam" id="PF06985">
    <property type="entry name" value="HET"/>
    <property type="match status" value="1"/>
</dbReference>
<feature type="non-terminal residue" evidence="3">
    <location>
        <position position="1"/>
    </location>
</feature>
<dbReference type="PANTHER" id="PTHR33112">
    <property type="entry name" value="DOMAIN PROTEIN, PUTATIVE-RELATED"/>
    <property type="match status" value="1"/>
</dbReference>
<dbReference type="Proteomes" id="UP000799750">
    <property type="component" value="Unassembled WGS sequence"/>
</dbReference>
<feature type="region of interest" description="Disordered" evidence="1">
    <location>
        <begin position="347"/>
        <end position="369"/>
    </location>
</feature>
<evidence type="ECO:0000259" key="2">
    <source>
        <dbReference type="Pfam" id="PF06985"/>
    </source>
</evidence>
<feature type="non-terminal residue" evidence="3">
    <location>
        <position position="381"/>
    </location>
</feature>
<dbReference type="PANTHER" id="PTHR33112:SF16">
    <property type="entry name" value="HETEROKARYON INCOMPATIBILITY DOMAIN-CONTAINING PROTEIN"/>
    <property type="match status" value="1"/>
</dbReference>